<gene>
    <name evidence="7" type="ORF">C0601_01305</name>
</gene>
<keyword evidence="4 6" id="KW-1133">Transmembrane helix</keyword>
<dbReference type="Pfam" id="PF04347">
    <property type="entry name" value="FliO"/>
    <property type="match status" value="1"/>
</dbReference>
<keyword evidence="3 6" id="KW-0812">Transmembrane</keyword>
<proteinExistence type="predicted"/>
<evidence type="ECO:0000256" key="2">
    <source>
        <dbReference type="ARBA" id="ARBA00022475"/>
    </source>
</evidence>
<accession>A0A2N5ZLF6</accession>
<evidence type="ECO:0000256" key="3">
    <source>
        <dbReference type="ARBA" id="ARBA00022692"/>
    </source>
</evidence>
<comment type="caution">
    <text evidence="7">The sequence shown here is derived from an EMBL/GenBank/DDBJ whole genome shotgun (WGS) entry which is preliminary data.</text>
</comment>
<reference evidence="7 8" key="1">
    <citation type="submission" date="2017-11" db="EMBL/GenBank/DDBJ databases">
        <title>Genome-resolved metagenomics identifies genetic mobility, metabolic interactions, and unexpected diversity in perchlorate-reducing communities.</title>
        <authorList>
            <person name="Barnum T.P."/>
            <person name="Figueroa I.A."/>
            <person name="Carlstrom C.I."/>
            <person name="Lucas L.N."/>
            <person name="Engelbrektson A.L."/>
            <person name="Coates J.D."/>
        </authorList>
    </citation>
    <scope>NUCLEOTIDE SEQUENCE [LARGE SCALE GENOMIC DNA]</scope>
    <source>
        <strain evidence="7">BM706</strain>
    </source>
</reference>
<evidence type="ECO:0000256" key="6">
    <source>
        <dbReference type="SAM" id="Phobius"/>
    </source>
</evidence>
<comment type="subcellular location">
    <subcellularLocation>
        <location evidence="1">Cell membrane</location>
    </subcellularLocation>
</comment>
<dbReference type="InterPro" id="IPR022781">
    <property type="entry name" value="Flagellar_biosynth_FliO"/>
</dbReference>
<name>A0A2N5ZLF6_MUIH1</name>
<dbReference type="GO" id="GO:0016020">
    <property type="term" value="C:membrane"/>
    <property type="evidence" value="ECO:0007669"/>
    <property type="project" value="InterPro"/>
</dbReference>
<evidence type="ECO:0000256" key="4">
    <source>
        <dbReference type="ARBA" id="ARBA00022989"/>
    </source>
</evidence>
<keyword evidence="5 6" id="KW-0472">Membrane</keyword>
<dbReference type="Proteomes" id="UP000234857">
    <property type="component" value="Unassembled WGS sequence"/>
</dbReference>
<evidence type="ECO:0000256" key="5">
    <source>
        <dbReference type="ARBA" id="ARBA00023136"/>
    </source>
</evidence>
<dbReference type="EMBL" id="PKTG01000025">
    <property type="protein sequence ID" value="PLX19520.1"/>
    <property type="molecule type" value="Genomic_DNA"/>
</dbReference>
<dbReference type="GO" id="GO:0044781">
    <property type="term" value="P:bacterial-type flagellum organization"/>
    <property type="evidence" value="ECO:0007669"/>
    <property type="project" value="InterPro"/>
</dbReference>
<feature type="transmembrane region" description="Helical" evidence="6">
    <location>
        <begin position="58"/>
        <end position="80"/>
    </location>
</feature>
<evidence type="ECO:0000256" key="1">
    <source>
        <dbReference type="ARBA" id="ARBA00004236"/>
    </source>
</evidence>
<sequence length="170" mass="19463">MDKKIIFFFMFLIVFNSFVFATEEVDFLSGQGFFEDTKKNFTAENDIVSSENMDFRGFAIKFFLVTCIIIVAVIIIWFSIKKNSAVFKGQNMQLLETLSLGNGRAIALVYMTRKILVIGITSQNIRLIEKIEDAETVEEIRDNVSENRSSFKEILMMSSLKSFDDSGKNK</sequence>
<protein>
    <recommendedName>
        <fullName evidence="9">Flagellar protein</fullName>
    </recommendedName>
</protein>
<dbReference type="AlphaFoldDB" id="A0A2N5ZLF6"/>
<evidence type="ECO:0000313" key="8">
    <source>
        <dbReference type="Proteomes" id="UP000234857"/>
    </source>
</evidence>
<organism evidence="7 8">
    <name type="scientific">Muiribacterium halophilum</name>
    <dbReference type="NCBI Taxonomy" id="2053465"/>
    <lineage>
        <taxon>Bacteria</taxon>
        <taxon>Candidatus Muiribacteriota</taxon>
        <taxon>Candidatus Muiribacteriia</taxon>
        <taxon>Candidatus Muiribacteriales</taxon>
        <taxon>Candidatus Muiribacteriaceae</taxon>
        <taxon>Candidatus Muiribacterium</taxon>
    </lineage>
</organism>
<evidence type="ECO:0008006" key="9">
    <source>
        <dbReference type="Google" id="ProtNLM"/>
    </source>
</evidence>
<evidence type="ECO:0000313" key="7">
    <source>
        <dbReference type="EMBL" id="PLX19520.1"/>
    </source>
</evidence>
<keyword evidence="2" id="KW-1003">Cell membrane</keyword>